<sequence length="385" mass="44607">MRSLIIVLLFVPMAVMAQRQQDTVANGQPIIPVSKQSLLSNIDMIANMQVAFRNEFSEGTYQRSRFTLEQFRLEIKGKVHEKVYFRFRDRYTRNVVPQSIDNISRSTDMAYLRFDPTPNWKIYAGKMSADWGGYEFDANPIDIYEYSDIVEYADNFLAGVGVGYVLPGTKHEFTLQLLNTRTASFYELYDTIPGIKEARFPFAAVANWRGSFFNGKLNTIWSYSLFREAEYEYMNYFALGNQLNLDKVKLEYDFKFSQEQLDRKGIVSGFTENIDIKTAQNVRYVSHWAKVDVRVSDKVNVFFVGMLDDAFWKKPTESSHTKLRQAWGYIPGLEVYPVKNFNLKVFGAFIGRVYKYTESARQDLGQRNTDNYRISVGVISPLVIL</sequence>
<protein>
    <submittedName>
        <fullName evidence="2">Opacity protein</fullName>
    </submittedName>
</protein>
<reference evidence="2 3" key="1">
    <citation type="submission" date="2016-11" db="EMBL/GenBank/DDBJ databases">
        <authorList>
            <person name="Jaros S."/>
            <person name="Januszkiewicz K."/>
            <person name="Wedrychowicz H."/>
        </authorList>
    </citation>
    <scope>NUCLEOTIDE SEQUENCE [LARGE SCALE GENOMIC DNA]</scope>
    <source>
        <strain evidence="2 3">DSM 24787</strain>
    </source>
</reference>
<dbReference type="EMBL" id="FSRA01000002">
    <property type="protein sequence ID" value="SIO47538.1"/>
    <property type="molecule type" value="Genomic_DNA"/>
</dbReference>
<evidence type="ECO:0000256" key="1">
    <source>
        <dbReference type="SAM" id="SignalP"/>
    </source>
</evidence>
<dbReference type="Pfam" id="PF07396">
    <property type="entry name" value="Porin_O_P"/>
    <property type="match status" value="1"/>
</dbReference>
<evidence type="ECO:0000313" key="2">
    <source>
        <dbReference type="EMBL" id="SIO47538.1"/>
    </source>
</evidence>
<keyword evidence="3" id="KW-1185">Reference proteome</keyword>
<dbReference type="AlphaFoldDB" id="A0A1N6JT54"/>
<proteinExistence type="predicted"/>
<dbReference type="STRING" id="536979.SAMN04488055_4385"/>
<accession>A0A1N6JT54</accession>
<dbReference type="OrthoDB" id="846879at2"/>
<feature type="signal peptide" evidence="1">
    <location>
        <begin position="1"/>
        <end position="17"/>
    </location>
</feature>
<name>A0A1N6JT54_9BACT</name>
<dbReference type="Proteomes" id="UP000185003">
    <property type="component" value="Unassembled WGS sequence"/>
</dbReference>
<feature type="chain" id="PRO_5012094009" evidence="1">
    <location>
        <begin position="18"/>
        <end position="385"/>
    </location>
</feature>
<keyword evidence="1" id="KW-0732">Signal</keyword>
<organism evidence="2 3">
    <name type="scientific">Chitinophaga niabensis</name>
    <dbReference type="NCBI Taxonomy" id="536979"/>
    <lineage>
        <taxon>Bacteria</taxon>
        <taxon>Pseudomonadati</taxon>
        <taxon>Bacteroidota</taxon>
        <taxon>Chitinophagia</taxon>
        <taxon>Chitinophagales</taxon>
        <taxon>Chitinophagaceae</taxon>
        <taxon>Chitinophaga</taxon>
    </lineage>
</organism>
<gene>
    <name evidence="2" type="ORF">SAMN04488055_4385</name>
</gene>
<evidence type="ECO:0000313" key="3">
    <source>
        <dbReference type="Proteomes" id="UP000185003"/>
    </source>
</evidence>
<dbReference type="InterPro" id="IPR010870">
    <property type="entry name" value="Porin_O/P"/>
</dbReference>
<dbReference type="RefSeq" id="WP_074241737.1">
    <property type="nucleotide sequence ID" value="NZ_FSRA01000002.1"/>
</dbReference>